<keyword evidence="13" id="KW-1185">Reference proteome</keyword>
<accession>A0A7D9I1T1</accession>
<dbReference type="PANTHER" id="PTHR10578:SF107">
    <property type="entry name" value="2-HYDROXYACID OXIDASE 1"/>
    <property type="match status" value="1"/>
</dbReference>
<feature type="binding site" evidence="10">
    <location>
        <position position="231"/>
    </location>
    <ligand>
        <name>FMN</name>
        <dbReference type="ChEBI" id="CHEBI:58210"/>
    </ligand>
</feature>
<dbReference type="CDD" id="cd02809">
    <property type="entry name" value="alpha_hydroxyacid_oxid_FMN"/>
    <property type="match status" value="1"/>
</dbReference>
<comment type="caution">
    <text evidence="12">The sequence shown here is derived from an EMBL/GenBank/DDBJ whole genome shotgun (WGS) entry which is preliminary data.</text>
</comment>
<dbReference type="InterPro" id="IPR013785">
    <property type="entry name" value="Aldolase_TIM"/>
</dbReference>
<feature type="binding site" evidence="10">
    <location>
        <position position="165"/>
    </location>
    <ligand>
        <name>glyoxylate</name>
        <dbReference type="ChEBI" id="CHEBI:36655"/>
    </ligand>
</feature>
<evidence type="ECO:0000256" key="9">
    <source>
        <dbReference type="PIRSR" id="PIRSR000138-1"/>
    </source>
</evidence>
<dbReference type="InterPro" id="IPR037396">
    <property type="entry name" value="FMN_HAD"/>
</dbReference>
<feature type="binding site" evidence="10">
    <location>
        <position position="253"/>
    </location>
    <ligand>
        <name>FMN</name>
        <dbReference type="ChEBI" id="CHEBI:58210"/>
    </ligand>
</feature>
<evidence type="ECO:0000256" key="7">
    <source>
        <dbReference type="ARBA" id="ARBA00029325"/>
    </source>
</evidence>
<feature type="binding site" evidence="10">
    <location>
        <begin position="286"/>
        <end position="290"/>
    </location>
    <ligand>
        <name>FMN</name>
        <dbReference type="ChEBI" id="CHEBI:58210"/>
    </ligand>
</feature>
<evidence type="ECO:0000256" key="1">
    <source>
        <dbReference type="ARBA" id="ARBA00001917"/>
    </source>
</evidence>
<evidence type="ECO:0000256" key="5">
    <source>
        <dbReference type="ARBA" id="ARBA00023002"/>
    </source>
</evidence>
<dbReference type="SUPFAM" id="SSF51395">
    <property type="entry name" value="FMN-linked oxidoreductases"/>
    <property type="match status" value="1"/>
</dbReference>
<keyword evidence="4 10" id="KW-0288">FMN</keyword>
<dbReference type="InterPro" id="IPR000262">
    <property type="entry name" value="FMN-dep_DH"/>
</dbReference>
<feature type="binding site" evidence="10">
    <location>
        <position position="107"/>
    </location>
    <ligand>
        <name>FMN</name>
        <dbReference type="ChEBI" id="CHEBI:58210"/>
    </ligand>
</feature>
<proteinExistence type="inferred from homology"/>
<dbReference type="GO" id="GO:0003973">
    <property type="term" value="F:(S)-2-hydroxy-acid oxidase activity"/>
    <property type="evidence" value="ECO:0007669"/>
    <property type="project" value="UniProtKB-EC"/>
</dbReference>
<dbReference type="Pfam" id="PF01070">
    <property type="entry name" value="FMN_dh"/>
    <property type="match status" value="1"/>
</dbReference>
<dbReference type="PIRSF" id="PIRSF000138">
    <property type="entry name" value="Al-hdrx_acd_dh"/>
    <property type="match status" value="1"/>
</dbReference>
<dbReference type="OrthoDB" id="25826at2759"/>
<evidence type="ECO:0000256" key="8">
    <source>
        <dbReference type="ARBA" id="ARBA00029327"/>
    </source>
</evidence>
<evidence type="ECO:0000256" key="4">
    <source>
        <dbReference type="ARBA" id="ARBA00022643"/>
    </source>
</evidence>
<dbReference type="AlphaFoldDB" id="A0A7D9I1T1"/>
<dbReference type="EMBL" id="CACRXK020002723">
    <property type="protein sequence ID" value="CAB3995745.1"/>
    <property type="molecule type" value="Genomic_DNA"/>
</dbReference>
<comment type="similarity">
    <text evidence="6">Belongs to the FMN-dependent alpha-hydroxy acid dehydrogenase family.</text>
</comment>
<protein>
    <recommendedName>
        <fullName evidence="2">(S)-2-hydroxy-acid oxidase</fullName>
        <ecNumber evidence="2">1.1.3.15</ecNumber>
    </recommendedName>
</protein>
<dbReference type="PANTHER" id="PTHR10578">
    <property type="entry name" value="S -2-HYDROXY-ACID OXIDASE-RELATED"/>
    <property type="match status" value="1"/>
</dbReference>
<reference evidence="12" key="1">
    <citation type="submission" date="2020-04" db="EMBL/GenBank/DDBJ databases">
        <authorList>
            <person name="Alioto T."/>
            <person name="Alioto T."/>
            <person name="Gomez Garrido J."/>
        </authorList>
    </citation>
    <scope>NUCLEOTIDE SEQUENCE</scope>
    <source>
        <strain evidence="12">A484AB</strain>
    </source>
</reference>
<dbReference type="PROSITE" id="PS51349">
    <property type="entry name" value="FMN_HYDROXY_ACID_DH_2"/>
    <property type="match status" value="1"/>
</dbReference>
<comment type="catalytic activity">
    <reaction evidence="7">
        <text>a (2S)-2-hydroxycarboxylate + O2 = a 2-oxocarboxylate + H2O2</text>
        <dbReference type="Rhea" id="RHEA:16789"/>
        <dbReference type="ChEBI" id="CHEBI:15379"/>
        <dbReference type="ChEBI" id="CHEBI:16240"/>
        <dbReference type="ChEBI" id="CHEBI:35179"/>
        <dbReference type="ChEBI" id="CHEBI:58123"/>
        <dbReference type="EC" id="1.1.3.15"/>
    </reaction>
    <physiologicalReaction direction="left-to-right" evidence="7">
        <dbReference type="Rhea" id="RHEA:16790"/>
    </physiologicalReaction>
</comment>
<evidence type="ECO:0000313" key="13">
    <source>
        <dbReference type="Proteomes" id="UP001152795"/>
    </source>
</evidence>
<feature type="binding site" evidence="10">
    <location>
        <begin position="78"/>
        <end position="80"/>
    </location>
    <ligand>
        <name>FMN</name>
        <dbReference type="ChEBI" id="CHEBI:58210"/>
    </ligand>
</feature>
<feature type="binding site" evidence="10">
    <location>
        <position position="258"/>
    </location>
    <ligand>
        <name>FMN</name>
        <dbReference type="ChEBI" id="CHEBI:58210"/>
    </ligand>
</feature>
<evidence type="ECO:0000256" key="2">
    <source>
        <dbReference type="ARBA" id="ARBA00013087"/>
    </source>
</evidence>
<dbReference type="InterPro" id="IPR012133">
    <property type="entry name" value="Alpha-hydoxy_acid_DH_FMN"/>
</dbReference>
<feature type="domain" description="FMN hydroxy acid dehydrogenase" evidence="11">
    <location>
        <begin position="1"/>
        <end position="360"/>
    </location>
</feature>
<dbReference type="InterPro" id="IPR008259">
    <property type="entry name" value="FMN_hydac_DH_AS"/>
</dbReference>
<dbReference type="GO" id="GO:0005777">
    <property type="term" value="C:peroxisome"/>
    <property type="evidence" value="ECO:0007669"/>
    <property type="project" value="UniProtKB-ARBA"/>
</dbReference>
<name>A0A7D9I1T1_PARCT</name>
<comment type="cofactor">
    <cofactor evidence="1">
        <name>FMN</name>
        <dbReference type="ChEBI" id="CHEBI:58210"/>
    </cofactor>
</comment>
<evidence type="ECO:0000259" key="11">
    <source>
        <dbReference type="PROSITE" id="PS51349"/>
    </source>
</evidence>
<feature type="binding site" evidence="10">
    <location>
        <begin position="309"/>
        <end position="310"/>
    </location>
    <ligand>
        <name>FMN</name>
        <dbReference type="ChEBI" id="CHEBI:58210"/>
    </ligand>
</feature>
<comment type="catalytic activity">
    <reaction evidence="8">
        <text>2-hydroxyoctanoate + O2 = 2-oxooctanoate + H2O2</text>
        <dbReference type="Rhea" id="RHEA:67940"/>
        <dbReference type="ChEBI" id="CHEBI:15379"/>
        <dbReference type="ChEBI" id="CHEBI:16240"/>
        <dbReference type="ChEBI" id="CHEBI:133514"/>
        <dbReference type="ChEBI" id="CHEBI:176689"/>
    </reaction>
    <physiologicalReaction direction="left-to-right" evidence="8">
        <dbReference type="Rhea" id="RHEA:67941"/>
    </physiologicalReaction>
</comment>
<dbReference type="Gene3D" id="3.20.20.70">
    <property type="entry name" value="Aldolase class I"/>
    <property type="match status" value="1"/>
</dbReference>
<feature type="binding site" evidence="10">
    <location>
        <position position="255"/>
    </location>
    <ligand>
        <name>glyoxylate</name>
        <dbReference type="ChEBI" id="CHEBI:36655"/>
    </ligand>
</feature>
<feature type="binding site" evidence="10">
    <location>
        <position position="130"/>
    </location>
    <ligand>
        <name>FMN</name>
        <dbReference type="ChEBI" id="CHEBI:58210"/>
    </ligand>
</feature>
<dbReference type="GO" id="GO:0010181">
    <property type="term" value="F:FMN binding"/>
    <property type="evidence" value="ECO:0007669"/>
    <property type="project" value="InterPro"/>
</dbReference>
<feature type="binding site" evidence="10">
    <location>
        <position position="128"/>
    </location>
    <ligand>
        <name>FMN</name>
        <dbReference type="ChEBI" id="CHEBI:58210"/>
    </ligand>
</feature>
<dbReference type="PROSITE" id="PS00557">
    <property type="entry name" value="FMN_HYDROXY_ACID_DH_1"/>
    <property type="match status" value="1"/>
</dbReference>
<gene>
    <name evidence="12" type="ORF">PACLA_8A088418</name>
</gene>
<feature type="active site" description="Proton acceptor" evidence="9">
    <location>
        <position position="255"/>
    </location>
</feature>
<sequence>MSEPVCISDFENHAKEFLPKNAWDYYSSGANEGNTLRENRCAFDRLRLRPRVLRDVSTIDMSTTILGEKIDFPICVAPTAMQKMAHPDGEIATAKAVGQAGTCMTLSSWSTSTIEDVASASSGLKWFQLYVYKDRDVTIDLIRKAERAGFKAIAVTVDTPFLGRRYADVRNKFGLPPHLTLANYTDSYATGVKSNKDSGLAKFVASLINSSLTWDFIPWLRSVTKLQIVLKGILNAEDARLAVQYGIDGILVSNHGARQLDTVPATIEVLPEIVSAVDGKCEVYLDGGVRFGTDAFKALALGARAVFVGRPVLWGLAYQGEEGVAKVLQIFKDEFKLAMGLTGCCSVQDISPDMVTHETQYSKL</sequence>
<evidence type="ECO:0000256" key="3">
    <source>
        <dbReference type="ARBA" id="ARBA00022630"/>
    </source>
</evidence>
<dbReference type="Proteomes" id="UP001152795">
    <property type="component" value="Unassembled WGS sequence"/>
</dbReference>
<keyword evidence="3 10" id="KW-0285">Flavoprotein</keyword>
<dbReference type="EC" id="1.1.3.15" evidence="2"/>
<feature type="binding site" evidence="10">
    <location>
        <position position="156"/>
    </location>
    <ligand>
        <name>FMN</name>
        <dbReference type="ChEBI" id="CHEBI:58210"/>
    </ligand>
</feature>
<dbReference type="FunFam" id="3.20.20.70:FF:000056">
    <property type="entry name" value="hydroxyacid oxidase 2"/>
    <property type="match status" value="1"/>
</dbReference>
<evidence type="ECO:0000313" key="12">
    <source>
        <dbReference type="EMBL" id="CAB3995745.1"/>
    </source>
</evidence>
<feature type="binding site" evidence="10">
    <location>
        <position position="25"/>
    </location>
    <ligand>
        <name>glyoxylate</name>
        <dbReference type="ChEBI" id="CHEBI:36655"/>
    </ligand>
</feature>
<keyword evidence="5" id="KW-0560">Oxidoreductase</keyword>
<evidence type="ECO:0000256" key="10">
    <source>
        <dbReference type="PIRSR" id="PIRSR000138-2"/>
    </source>
</evidence>
<evidence type="ECO:0000256" key="6">
    <source>
        <dbReference type="ARBA" id="ARBA00024042"/>
    </source>
</evidence>
<organism evidence="12 13">
    <name type="scientific">Paramuricea clavata</name>
    <name type="common">Red gorgonian</name>
    <name type="synonym">Violescent sea-whip</name>
    <dbReference type="NCBI Taxonomy" id="317549"/>
    <lineage>
        <taxon>Eukaryota</taxon>
        <taxon>Metazoa</taxon>
        <taxon>Cnidaria</taxon>
        <taxon>Anthozoa</taxon>
        <taxon>Octocorallia</taxon>
        <taxon>Malacalcyonacea</taxon>
        <taxon>Plexauridae</taxon>
        <taxon>Paramuricea</taxon>
    </lineage>
</organism>